<proteinExistence type="predicted"/>
<feature type="compositionally biased region" description="Acidic residues" evidence="1">
    <location>
        <begin position="72"/>
        <end position="84"/>
    </location>
</feature>
<evidence type="ECO:0000313" key="2">
    <source>
        <dbReference type="EMBL" id="MPC99934.1"/>
    </source>
</evidence>
<accession>A0A5B7K5L8</accession>
<protein>
    <submittedName>
        <fullName evidence="2">Uncharacterized protein</fullName>
    </submittedName>
</protein>
<evidence type="ECO:0000256" key="1">
    <source>
        <dbReference type="SAM" id="MobiDB-lite"/>
    </source>
</evidence>
<sequence length="176" mass="18487">MDSATLHRQLSSVSGVTSAVPRRPGHHLLTSGVVESLPVPLDHLPAQRVVQNPHLALQDLRGPASSWRDGEEKEEEEEEEEEEAEKSGDGESPATATVTIATTKITTTLCHSTRAALLAPRHTIMALLARSCGCLGAGSPPSEDHGGERAASPWHPLELVKGVGPQAMGVSSVATT</sequence>
<gene>
    <name evidence="2" type="ORF">E2C01_095380</name>
</gene>
<feature type="region of interest" description="Disordered" evidence="1">
    <location>
        <begin position="1"/>
        <end position="24"/>
    </location>
</feature>
<name>A0A5B7K5L8_PORTR</name>
<organism evidence="2 3">
    <name type="scientific">Portunus trituberculatus</name>
    <name type="common">Swimming crab</name>
    <name type="synonym">Neptunus trituberculatus</name>
    <dbReference type="NCBI Taxonomy" id="210409"/>
    <lineage>
        <taxon>Eukaryota</taxon>
        <taxon>Metazoa</taxon>
        <taxon>Ecdysozoa</taxon>
        <taxon>Arthropoda</taxon>
        <taxon>Crustacea</taxon>
        <taxon>Multicrustacea</taxon>
        <taxon>Malacostraca</taxon>
        <taxon>Eumalacostraca</taxon>
        <taxon>Eucarida</taxon>
        <taxon>Decapoda</taxon>
        <taxon>Pleocyemata</taxon>
        <taxon>Brachyura</taxon>
        <taxon>Eubrachyura</taxon>
        <taxon>Portunoidea</taxon>
        <taxon>Portunidae</taxon>
        <taxon>Portuninae</taxon>
        <taxon>Portunus</taxon>
    </lineage>
</organism>
<dbReference type="Proteomes" id="UP000324222">
    <property type="component" value="Unassembled WGS sequence"/>
</dbReference>
<reference evidence="2 3" key="1">
    <citation type="submission" date="2019-05" db="EMBL/GenBank/DDBJ databases">
        <title>Another draft genome of Portunus trituberculatus and its Hox gene families provides insights of decapod evolution.</title>
        <authorList>
            <person name="Jeong J.-H."/>
            <person name="Song I."/>
            <person name="Kim S."/>
            <person name="Choi T."/>
            <person name="Kim D."/>
            <person name="Ryu S."/>
            <person name="Kim W."/>
        </authorList>
    </citation>
    <scope>NUCLEOTIDE SEQUENCE [LARGE SCALE GENOMIC DNA]</scope>
    <source>
        <tissue evidence="2">Muscle</tissue>
    </source>
</reference>
<comment type="caution">
    <text evidence="2">The sequence shown here is derived from an EMBL/GenBank/DDBJ whole genome shotgun (WGS) entry which is preliminary data.</text>
</comment>
<keyword evidence="3" id="KW-1185">Reference proteome</keyword>
<dbReference type="AlphaFoldDB" id="A0A5B7K5L8"/>
<evidence type="ECO:0000313" key="3">
    <source>
        <dbReference type="Proteomes" id="UP000324222"/>
    </source>
</evidence>
<feature type="region of interest" description="Disordered" evidence="1">
    <location>
        <begin position="55"/>
        <end position="95"/>
    </location>
</feature>
<dbReference type="EMBL" id="VSRR010120600">
    <property type="protein sequence ID" value="MPC99934.1"/>
    <property type="molecule type" value="Genomic_DNA"/>
</dbReference>
<feature type="compositionally biased region" description="Polar residues" evidence="1">
    <location>
        <begin position="1"/>
        <end position="17"/>
    </location>
</feature>